<feature type="region of interest" description="Disordered" evidence="5">
    <location>
        <begin position="928"/>
        <end position="969"/>
    </location>
</feature>
<dbReference type="Pfam" id="PF00176">
    <property type="entry name" value="SNF2-rel_dom"/>
    <property type="match status" value="1"/>
</dbReference>
<dbReference type="AlphaFoldDB" id="A0AAJ0GE92"/>
<dbReference type="GO" id="GO:0005634">
    <property type="term" value="C:nucleus"/>
    <property type="evidence" value="ECO:0007669"/>
    <property type="project" value="TreeGrafter"/>
</dbReference>
<feature type="region of interest" description="Disordered" evidence="5">
    <location>
        <begin position="372"/>
        <end position="394"/>
    </location>
</feature>
<dbReference type="Gene3D" id="3.40.50.300">
    <property type="entry name" value="P-loop containing nucleotide triphosphate hydrolases"/>
    <property type="match status" value="1"/>
</dbReference>
<keyword evidence="1" id="KW-0547">Nucleotide-binding</keyword>
<dbReference type="SUPFAM" id="SSF52540">
    <property type="entry name" value="P-loop containing nucleoside triphosphate hydrolases"/>
    <property type="match status" value="2"/>
</dbReference>
<dbReference type="InterPro" id="IPR050628">
    <property type="entry name" value="SNF2_RAD54_helicase_TF"/>
</dbReference>
<evidence type="ECO:0000256" key="3">
    <source>
        <dbReference type="ARBA" id="ARBA00022840"/>
    </source>
</evidence>
<dbReference type="InterPro" id="IPR000330">
    <property type="entry name" value="SNF2_N"/>
</dbReference>
<sequence length="969" mass="110656">MAPHYRPCRLSKYPAVNKAMDGRLLAPARQKTPIRPETQQTVQDISDIKQSGWLHTQEVKALERAQERAWMQHQKATKQLSVQILAGYNEREKQLEQEDGEIAELLEAYEASRDDKGEDGADEQDGEAQDGDDGDSGYDEDSKAAKGAKARKAAARKRFMRSRAIAGAPLNAKGMEADWETTHQLLQQGIRNTKVPKHKRSDRACLDPIPELEDGDFKLRPHQQEAVGWWEYITKLYGCFLLGDDMGVGKTPVTVARIRREIERARQAEKELKQAGAEVKLEDRPHWLIVVPLSLLSNWEKEFARCPSISLCVYHSQTRGSQRELPKSDLEKYDVILTTYDVLRAQYSELRQAQADFLDFQAGRGDMIESRMQEEHTKRHGSKPTTASPRLKSDRPHAPLLSIDFFEGIIDEAHTIRGLKNVRGYALCHVKARYRVCLTGTPMQNGMWDVFSLLRFMRHAPLDRQPFFKLCFINRSKKRKDNWRRVNKNKEIMLGLLLASVMLRRGRMLKFEGKPLADVKQWQHNFCKIKLKPSTQATQEETRPLWDLRGYEEQKEARETKAARSSKSVHAKQDILAVLGRQLKQGKQLKPGESKAIFLQMYEARMNCNHLRLIHAGYGDTTAPELEDRTEINHIVANLALDIDDPSRHVAPEDIHDLAEEAETAGPRLKDSVASRPAPNTSQKQWERNREKFRSEMRKNDGWHSEKMLSIMECLRLIMLRRDGEAALIEDEGERQDFLGRNKIVIFSEYLAALDIVEIGILEIFGISALRFDGHCNTTERDYVVKTFEEAGKAFEEPGTKADSQIVLLATLNAASEGLNLVHARYALFIAPGWNPFNFEQAVARLVRIGQTYQVEIYRFLVLESIELRIMDVETVKRHQASCILNNAKLLDAMPSISKFDERRMANTLETGAGTAMRQGFTAKYSKTFEDEPDELDEMEVDNRNDESDETEGEGGHDELDGMEVDMDD</sequence>
<protein>
    <submittedName>
        <fullName evidence="8">Uncharacterized protein</fullName>
    </submittedName>
</protein>
<feature type="region of interest" description="Disordered" evidence="5">
    <location>
        <begin position="664"/>
        <end position="688"/>
    </location>
</feature>
<dbReference type="Gene3D" id="3.40.50.10810">
    <property type="entry name" value="Tandem AAA-ATPase domain"/>
    <property type="match status" value="2"/>
</dbReference>
<dbReference type="GO" id="GO:0016787">
    <property type="term" value="F:hydrolase activity"/>
    <property type="evidence" value="ECO:0007669"/>
    <property type="project" value="UniProtKB-KW"/>
</dbReference>
<keyword evidence="3" id="KW-0067">ATP-binding</keyword>
<dbReference type="Proteomes" id="UP001271007">
    <property type="component" value="Unassembled WGS sequence"/>
</dbReference>
<organism evidence="8 9">
    <name type="scientific">Extremus antarcticus</name>
    <dbReference type="NCBI Taxonomy" id="702011"/>
    <lineage>
        <taxon>Eukaryota</taxon>
        <taxon>Fungi</taxon>
        <taxon>Dikarya</taxon>
        <taxon>Ascomycota</taxon>
        <taxon>Pezizomycotina</taxon>
        <taxon>Dothideomycetes</taxon>
        <taxon>Dothideomycetidae</taxon>
        <taxon>Mycosphaerellales</taxon>
        <taxon>Extremaceae</taxon>
        <taxon>Extremus</taxon>
    </lineage>
</organism>
<feature type="coiled-coil region" evidence="4">
    <location>
        <begin position="255"/>
        <end position="282"/>
    </location>
</feature>
<dbReference type="GO" id="GO:0005524">
    <property type="term" value="F:ATP binding"/>
    <property type="evidence" value="ECO:0007669"/>
    <property type="project" value="UniProtKB-KW"/>
</dbReference>
<feature type="region of interest" description="Disordered" evidence="5">
    <location>
        <begin position="113"/>
        <end position="149"/>
    </location>
</feature>
<reference evidence="8" key="1">
    <citation type="submission" date="2023-04" db="EMBL/GenBank/DDBJ databases">
        <title>Black Yeasts Isolated from many extreme environments.</title>
        <authorList>
            <person name="Coleine C."/>
            <person name="Stajich J.E."/>
            <person name="Selbmann L."/>
        </authorList>
    </citation>
    <scope>NUCLEOTIDE SEQUENCE</scope>
    <source>
        <strain evidence="8">CCFEE 5312</strain>
    </source>
</reference>
<dbReference type="GO" id="GO:0008094">
    <property type="term" value="F:ATP-dependent activity, acting on DNA"/>
    <property type="evidence" value="ECO:0007669"/>
    <property type="project" value="TreeGrafter"/>
</dbReference>
<keyword evidence="4" id="KW-0175">Coiled coil</keyword>
<dbReference type="SMART" id="SM00490">
    <property type="entry name" value="HELICc"/>
    <property type="match status" value="1"/>
</dbReference>
<dbReference type="InterPro" id="IPR027417">
    <property type="entry name" value="P-loop_NTPase"/>
</dbReference>
<proteinExistence type="predicted"/>
<dbReference type="EMBL" id="JAWDJX010000007">
    <property type="protein sequence ID" value="KAK3055837.1"/>
    <property type="molecule type" value="Genomic_DNA"/>
</dbReference>
<dbReference type="PROSITE" id="PS51192">
    <property type="entry name" value="HELICASE_ATP_BIND_1"/>
    <property type="match status" value="1"/>
</dbReference>
<comment type="caution">
    <text evidence="8">The sequence shown here is derived from an EMBL/GenBank/DDBJ whole genome shotgun (WGS) entry which is preliminary data.</text>
</comment>
<evidence type="ECO:0000256" key="1">
    <source>
        <dbReference type="ARBA" id="ARBA00022741"/>
    </source>
</evidence>
<evidence type="ECO:0000256" key="5">
    <source>
        <dbReference type="SAM" id="MobiDB-lite"/>
    </source>
</evidence>
<evidence type="ECO:0000313" key="8">
    <source>
        <dbReference type="EMBL" id="KAK3055837.1"/>
    </source>
</evidence>
<evidence type="ECO:0000256" key="2">
    <source>
        <dbReference type="ARBA" id="ARBA00022801"/>
    </source>
</evidence>
<dbReference type="InterPro" id="IPR014001">
    <property type="entry name" value="Helicase_ATP-bd"/>
</dbReference>
<dbReference type="Pfam" id="PF00271">
    <property type="entry name" value="Helicase_C"/>
    <property type="match status" value="1"/>
</dbReference>
<dbReference type="PANTHER" id="PTHR45626">
    <property type="entry name" value="TRANSCRIPTION TERMINATION FACTOR 2-RELATED"/>
    <property type="match status" value="1"/>
</dbReference>
<dbReference type="InterPro" id="IPR049730">
    <property type="entry name" value="SNF2/RAD54-like_C"/>
</dbReference>
<gene>
    <name evidence="8" type="ORF">LTR09_003071</name>
</gene>
<feature type="compositionally biased region" description="Acidic residues" evidence="5">
    <location>
        <begin position="931"/>
        <end position="940"/>
    </location>
</feature>
<feature type="domain" description="Helicase C-terminal" evidence="7">
    <location>
        <begin position="723"/>
        <end position="891"/>
    </location>
</feature>
<name>A0AAJ0GE92_9PEZI</name>
<dbReference type="InterPro" id="IPR038718">
    <property type="entry name" value="SNF2-like_sf"/>
</dbReference>
<dbReference type="CDD" id="cd18008">
    <property type="entry name" value="DEXDc_SHPRH-like"/>
    <property type="match status" value="1"/>
</dbReference>
<dbReference type="GO" id="GO:0006281">
    <property type="term" value="P:DNA repair"/>
    <property type="evidence" value="ECO:0007669"/>
    <property type="project" value="TreeGrafter"/>
</dbReference>
<dbReference type="SMART" id="SM00487">
    <property type="entry name" value="DEXDc"/>
    <property type="match status" value="1"/>
</dbReference>
<keyword evidence="9" id="KW-1185">Reference proteome</keyword>
<accession>A0AAJ0GE92</accession>
<evidence type="ECO:0000256" key="4">
    <source>
        <dbReference type="SAM" id="Coils"/>
    </source>
</evidence>
<dbReference type="PROSITE" id="PS51194">
    <property type="entry name" value="HELICASE_CTER"/>
    <property type="match status" value="1"/>
</dbReference>
<keyword evidence="2" id="KW-0378">Hydrolase</keyword>
<feature type="compositionally biased region" description="Acidic residues" evidence="5">
    <location>
        <begin position="120"/>
        <end position="139"/>
    </location>
</feature>
<feature type="domain" description="Helicase ATP-binding" evidence="6">
    <location>
        <begin position="231"/>
        <end position="460"/>
    </location>
</feature>
<evidence type="ECO:0000259" key="7">
    <source>
        <dbReference type="PROSITE" id="PS51194"/>
    </source>
</evidence>
<dbReference type="InterPro" id="IPR001650">
    <property type="entry name" value="Helicase_C-like"/>
</dbReference>
<evidence type="ECO:0000313" key="9">
    <source>
        <dbReference type="Proteomes" id="UP001271007"/>
    </source>
</evidence>
<dbReference type="CDD" id="cd18793">
    <property type="entry name" value="SF2_C_SNF"/>
    <property type="match status" value="1"/>
</dbReference>
<evidence type="ECO:0000259" key="6">
    <source>
        <dbReference type="PROSITE" id="PS51192"/>
    </source>
</evidence>